<evidence type="ECO:0000256" key="1">
    <source>
        <dbReference type="SAM" id="MobiDB-lite"/>
    </source>
</evidence>
<evidence type="ECO:0000313" key="4">
    <source>
        <dbReference type="Proteomes" id="UP000626109"/>
    </source>
</evidence>
<keyword evidence="2" id="KW-0812">Transmembrane</keyword>
<feature type="transmembrane region" description="Helical" evidence="2">
    <location>
        <begin position="176"/>
        <end position="199"/>
    </location>
</feature>
<evidence type="ECO:0000313" key="3">
    <source>
        <dbReference type="EMBL" id="CAE8701746.1"/>
    </source>
</evidence>
<feature type="region of interest" description="Disordered" evidence="1">
    <location>
        <begin position="497"/>
        <end position="569"/>
    </location>
</feature>
<evidence type="ECO:0000256" key="2">
    <source>
        <dbReference type="SAM" id="Phobius"/>
    </source>
</evidence>
<feature type="transmembrane region" description="Helical" evidence="2">
    <location>
        <begin position="143"/>
        <end position="164"/>
    </location>
</feature>
<keyword evidence="2" id="KW-0472">Membrane</keyword>
<comment type="caution">
    <text evidence="3">The sequence shown here is derived from an EMBL/GenBank/DDBJ whole genome shotgun (WGS) entry which is preliminary data.</text>
</comment>
<dbReference type="AlphaFoldDB" id="A0A813KGT8"/>
<reference evidence="3" key="1">
    <citation type="submission" date="2021-02" db="EMBL/GenBank/DDBJ databases">
        <authorList>
            <person name="Dougan E. K."/>
            <person name="Rhodes N."/>
            <person name="Thang M."/>
            <person name="Chan C."/>
        </authorList>
    </citation>
    <scope>NUCLEOTIDE SEQUENCE</scope>
</reference>
<sequence length="569" mass="62405">MFLLPNLGRQKNADKKDDFANTLIRQKLDERHLMEFNQSLSATTFILAFSVFLQMWKDVSATPRWMTTSQDVGLAAAYALTLVCLVCKERMRPKLIQWSLYSGLMLCIMLSLYGPVYEISSFLRSISFISVLRLVLRSMTDSLTLVAFWNTALSLTVLTASMTVDTHSKMCTSHMAGVFVELVVQWEVFICATSIFGFWRMKASLLDHATREVLASTAEHEHQAANVILETICDAIVELDSDLMIAEEAPRLGAMLLHGTGHSLKGTELKQLLQSDEDKQQFLSHTSGLHGSTSLAKVFHVRMRDGMGTALPVECFHMRFIGSCGKSRHLIGIREFGDGPERPPVTTDNSQASHTSDFFRGLATTVMFDPLSLEILGVSSHFHQETGIDASTNKLFINLLLPSDVQGFLKAFTNFSNEFLNSGLPSMQSQLHLNLDLPDSNPTSSNLLCCSGELHLDKDGFPMAGVTLNGSGPWPTHGQFVAHAVFTEGHLSSYQPWPVSASGAPSRASSQGRSSRQKANSTSGSARQGTRRDIVPTELSSSVPARQVSQSTPSETSGGLTGKVARYSL</sequence>
<feature type="transmembrane region" description="Helical" evidence="2">
    <location>
        <begin position="36"/>
        <end position="56"/>
    </location>
</feature>
<accession>A0A813KGT8</accession>
<organism evidence="3 4">
    <name type="scientific">Polarella glacialis</name>
    <name type="common">Dinoflagellate</name>
    <dbReference type="NCBI Taxonomy" id="89957"/>
    <lineage>
        <taxon>Eukaryota</taxon>
        <taxon>Sar</taxon>
        <taxon>Alveolata</taxon>
        <taxon>Dinophyceae</taxon>
        <taxon>Suessiales</taxon>
        <taxon>Suessiaceae</taxon>
        <taxon>Polarella</taxon>
    </lineage>
</organism>
<feature type="transmembrane region" description="Helical" evidence="2">
    <location>
        <begin position="95"/>
        <end position="113"/>
    </location>
</feature>
<dbReference type="EMBL" id="CAJNNW010029872">
    <property type="protein sequence ID" value="CAE8701746.1"/>
    <property type="molecule type" value="Genomic_DNA"/>
</dbReference>
<protein>
    <submittedName>
        <fullName evidence="3">Uncharacterized protein</fullName>
    </submittedName>
</protein>
<proteinExistence type="predicted"/>
<feature type="transmembrane region" description="Helical" evidence="2">
    <location>
        <begin position="68"/>
        <end position="88"/>
    </location>
</feature>
<feature type="compositionally biased region" description="Low complexity" evidence="1">
    <location>
        <begin position="500"/>
        <end position="514"/>
    </location>
</feature>
<feature type="compositionally biased region" description="Polar residues" evidence="1">
    <location>
        <begin position="538"/>
        <end position="558"/>
    </location>
</feature>
<feature type="compositionally biased region" description="Polar residues" evidence="1">
    <location>
        <begin position="518"/>
        <end position="528"/>
    </location>
</feature>
<gene>
    <name evidence="3" type="ORF">PGLA2088_LOCUS32143</name>
</gene>
<dbReference type="Proteomes" id="UP000626109">
    <property type="component" value="Unassembled WGS sequence"/>
</dbReference>
<name>A0A813KGT8_POLGL</name>
<keyword evidence="2" id="KW-1133">Transmembrane helix</keyword>